<evidence type="ECO:0000256" key="3">
    <source>
        <dbReference type="ARBA" id="ARBA00023163"/>
    </source>
</evidence>
<keyword evidence="1" id="KW-0805">Transcription regulation</keyword>
<dbReference type="GO" id="GO:0000978">
    <property type="term" value="F:RNA polymerase II cis-regulatory region sequence-specific DNA binding"/>
    <property type="evidence" value="ECO:0007669"/>
    <property type="project" value="TreeGrafter"/>
</dbReference>
<dbReference type="GO" id="GO:0001006">
    <property type="term" value="F:RNA polymerase III type 3 promoter sequence-specific DNA binding"/>
    <property type="evidence" value="ECO:0007669"/>
    <property type="project" value="TreeGrafter"/>
</dbReference>
<keyword evidence="4" id="KW-0539">Nucleus</keyword>
<dbReference type="Gene3D" id="1.10.10.60">
    <property type="entry name" value="Homeodomain-like"/>
    <property type="match status" value="2"/>
</dbReference>
<dbReference type="GO" id="GO:0042796">
    <property type="term" value="P:snRNA transcription by RNA polymerase III"/>
    <property type="evidence" value="ECO:0007669"/>
    <property type="project" value="TreeGrafter"/>
</dbReference>
<evidence type="ECO:0000259" key="6">
    <source>
        <dbReference type="PROSITE" id="PS50090"/>
    </source>
</evidence>
<evidence type="ECO:0000256" key="4">
    <source>
        <dbReference type="ARBA" id="ARBA00023242"/>
    </source>
</evidence>
<feature type="region of interest" description="Disordered" evidence="5">
    <location>
        <begin position="124"/>
        <end position="146"/>
    </location>
</feature>
<dbReference type="InterPro" id="IPR051575">
    <property type="entry name" value="Myb-like_DNA-bd"/>
</dbReference>
<dbReference type="SUPFAM" id="SSF46689">
    <property type="entry name" value="Homeodomain-like"/>
    <property type="match status" value="1"/>
</dbReference>
<feature type="domain" description="HTH myb-type" evidence="7">
    <location>
        <begin position="217"/>
        <end position="266"/>
    </location>
</feature>
<dbReference type="InterPro" id="IPR017930">
    <property type="entry name" value="Myb_dom"/>
</dbReference>
<dbReference type="PROSITE" id="PS50090">
    <property type="entry name" value="MYB_LIKE"/>
    <property type="match status" value="2"/>
</dbReference>
<evidence type="ECO:0000256" key="1">
    <source>
        <dbReference type="ARBA" id="ARBA00023015"/>
    </source>
</evidence>
<dbReference type="CDD" id="cd00167">
    <property type="entry name" value="SANT"/>
    <property type="match status" value="2"/>
</dbReference>
<dbReference type="EMBL" id="HBGI01000978">
    <property type="protein sequence ID" value="CAD9238889.1"/>
    <property type="molecule type" value="Transcribed_RNA"/>
</dbReference>
<accession>A0A7S1TK88</accession>
<keyword evidence="2" id="KW-0238">DNA-binding</keyword>
<feature type="domain" description="Myb-like" evidence="6">
    <location>
        <begin position="212"/>
        <end position="262"/>
    </location>
</feature>
<evidence type="ECO:0000256" key="2">
    <source>
        <dbReference type="ARBA" id="ARBA00023125"/>
    </source>
</evidence>
<reference evidence="8" key="1">
    <citation type="submission" date="2021-01" db="EMBL/GenBank/DDBJ databases">
        <authorList>
            <person name="Corre E."/>
            <person name="Pelletier E."/>
            <person name="Niang G."/>
            <person name="Scheremetjew M."/>
            <person name="Finn R."/>
            <person name="Kale V."/>
            <person name="Holt S."/>
            <person name="Cochrane G."/>
            <person name="Meng A."/>
            <person name="Brown T."/>
            <person name="Cohen L."/>
        </authorList>
    </citation>
    <scope>NUCLEOTIDE SEQUENCE</scope>
    <source>
        <strain evidence="8">CCMP3124</strain>
    </source>
</reference>
<feature type="domain" description="HTH myb-type" evidence="7">
    <location>
        <begin position="160"/>
        <end position="216"/>
    </location>
</feature>
<dbReference type="PANTHER" id="PTHR46621:SF1">
    <property type="entry name" value="SNRNA-ACTIVATING PROTEIN COMPLEX SUBUNIT 4"/>
    <property type="match status" value="1"/>
</dbReference>
<protein>
    <submittedName>
        <fullName evidence="8">Uncharacterized protein</fullName>
    </submittedName>
</protein>
<evidence type="ECO:0000256" key="5">
    <source>
        <dbReference type="SAM" id="MobiDB-lite"/>
    </source>
</evidence>
<dbReference type="GO" id="GO:0042795">
    <property type="term" value="P:snRNA transcription by RNA polymerase II"/>
    <property type="evidence" value="ECO:0007669"/>
    <property type="project" value="TreeGrafter"/>
</dbReference>
<organism evidence="8">
    <name type="scientific">Erythrolobus australicus</name>
    <dbReference type="NCBI Taxonomy" id="1077150"/>
    <lineage>
        <taxon>Eukaryota</taxon>
        <taxon>Rhodophyta</taxon>
        <taxon>Bangiophyceae</taxon>
        <taxon>Porphyridiales</taxon>
        <taxon>Porphyridiaceae</taxon>
        <taxon>Erythrolobus</taxon>
    </lineage>
</organism>
<feature type="domain" description="Myb-like" evidence="6">
    <location>
        <begin position="165"/>
        <end position="211"/>
    </location>
</feature>
<dbReference type="GO" id="GO:0019185">
    <property type="term" value="C:snRNA-activating protein complex"/>
    <property type="evidence" value="ECO:0007669"/>
    <property type="project" value="TreeGrafter"/>
</dbReference>
<name>A0A7S1TK88_9RHOD</name>
<dbReference type="SMART" id="SM00717">
    <property type="entry name" value="SANT"/>
    <property type="match status" value="2"/>
</dbReference>
<dbReference type="AlphaFoldDB" id="A0A7S1TK88"/>
<sequence length="272" mass="30515">MKTVHRQGAAQKGGIVCNTETFFFFFGHSSTMSALQHERVFLLPSIKSLMMEVDGVITPNGQARPQLPSLESAYHGGNKSKLGAFFSDGSETVSVKGAAQMVKTASCSPSSLVGRDVGQERLMSPKGDVEARPKQKSSLISASEDARVTDKDSVERRAALEKTIRVRWTPEEDELLLELITQHGPRHWKQLARHFPSREAPQLRSRWVHSLADTSSKRPFTEKEDEWILEGYARFGAKWKHIASFMEHRLPNDVHNRAKALLRKSKKQDAVP</sequence>
<dbReference type="InterPro" id="IPR001005">
    <property type="entry name" value="SANT/Myb"/>
</dbReference>
<gene>
    <name evidence="8" type="ORF">EAUS1353_LOCUS619</name>
</gene>
<evidence type="ECO:0000259" key="7">
    <source>
        <dbReference type="PROSITE" id="PS51294"/>
    </source>
</evidence>
<evidence type="ECO:0000313" key="8">
    <source>
        <dbReference type="EMBL" id="CAD9238889.1"/>
    </source>
</evidence>
<dbReference type="Pfam" id="PF00249">
    <property type="entry name" value="Myb_DNA-binding"/>
    <property type="match status" value="2"/>
</dbReference>
<keyword evidence="3" id="KW-0804">Transcription</keyword>
<dbReference type="InterPro" id="IPR009057">
    <property type="entry name" value="Homeodomain-like_sf"/>
</dbReference>
<dbReference type="PROSITE" id="PS51294">
    <property type="entry name" value="HTH_MYB"/>
    <property type="match status" value="2"/>
</dbReference>
<proteinExistence type="predicted"/>
<dbReference type="PANTHER" id="PTHR46621">
    <property type="entry name" value="SNRNA-ACTIVATING PROTEIN COMPLEX SUBUNIT 4"/>
    <property type="match status" value="1"/>
</dbReference>